<evidence type="ECO:0000313" key="3">
    <source>
        <dbReference type="Proteomes" id="UP000184191"/>
    </source>
</evidence>
<dbReference type="AlphaFoldDB" id="A0A1M7BP50"/>
<dbReference type="OrthoDB" id="9803907at2"/>
<dbReference type="InterPro" id="IPR004101">
    <property type="entry name" value="Mur_ligase_C"/>
</dbReference>
<dbReference type="SUPFAM" id="SSF53244">
    <property type="entry name" value="MurD-like peptide ligases, peptide-binding domain"/>
    <property type="match status" value="1"/>
</dbReference>
<dbReference type="RefSeq" id="WP_073199387.1">
    <property type="nucleotide sequence ID" value="NZ_FRBN01000020.1"/>
</dbReference>
<dbReference type="STRING" id="1054996.SAMN05444414_1207"/>
<reference evidence="3" key="1">
    <citation type="submission" date="2016-11" db="EMBL/GenBank/DDBJ databases">
        <authorList>
            <person name="Varghese N."/>
            <person name="Submissions S."/>
        </authorList>
    </citation>
    <scope>NUCLEOTIDE SEQUENCE [LARGE SCALE GENOMIC DNA]</scope>
    <source>
        <strain evidence="3">DSM 29327</strain>
    </source>
</reference>
<dbReference type="Pfam" id="PF02875">
    <property type="entry name" value="Mur_ligase_C"/>
    <property type="match status" value="1"/>
</dbReference>
<dbReference type="EMBL" id="FRBN01000020">
    <property type="protein sequence ID" value="SHL56754.1"/>
    <property type="molecule type" value="Genomic_DNA"/>
</dbReference>
<proteinExistence type="predicted"/>
<gene>
    <name evidence="2" type="ORF">SAMN05444414_1207</name>
</gene>
<keyword evidence="2" id="KW-0436">Ligase</keyword>
<feature type="domain" description="Mur ligase C-terminal" evidence="1">
    <location>
        <begin position="22"/>
        <end position="150"/>
    </location>
</feature>
<name>A0A1M7BP50_9RHOB</name>
<evidence type="ECO:0000313" key="2">
    <source>
        <dbReference type="EMBL" id="SHL56754.1"/>
    </source>
</evidence>
<dbReference type="Proteomes" id="UP000184191">
    <property type="component" value="Unassembled WGS sequence"/>
</dbReference>
<protein>
    <submittedName>
        <fullName evidence="2">Mur ligase family, glutamate ligase domain</fullName>
    </submittedName>
</protein>
<dbReference type="GO" id="GO:0016881">
    <property type="term" value="F:acid-amino acid ligase activity"/>
    <property type="evidence" value="ECO:0007669"/>
    <property type="project" value="InterPro"/>
</dbReference>
<dbReference type="InterPro" id="IPR036615">
    <property type="entry name" value="Mur_ligase_C_dom_sf"/>
</dbReference>
<organism evidence="2 3">
    <name type="scientific">Roseovarius marisflavi</name>
    <dbReference type="NCBI Taxonomy" id="1054996"/>
    <lineage>
        <taxon>Bacteria</taxon>
        <taxon>Pseudomonadati</taxon>
        <taxon>Pseudomonadota</taxon>
        <taxon>Alphaproteobacteria</taxon>
        <taxon>Rhodobacterales</taxon>
        <taxon>Roseobacteraceae</taxon>
        <taxon>Roseovarius</taxon>
    </lineage>
</organism>
<sequence length="166" mass="18048">MRCNAIREGLTGFVSDPRDNPGRFNEFRYNGARVFIDFAHNPHSIAAVCDALSVFPSTRRFLMLSQPGDRSDQDIDEATTTALQFQPDLIVAAEIADYLRGRALSETPGLIEASAIAAGIKPENILHASSPSKGAKVILDQVQPGDLILLLVLSDRERVFETLAGP</sequence>
<evidence type="ECO:0000259" key="1">
    <source>
        <dbReference type="Pfam" id="PF02875"/>
    </source>
</evidence>
<accession>A0A1M7BP50</accession>
<dbReference type="Gene3D" id="3.90.190.20">
    <property type="entry name" value="Mur ligase, C-terminal domain"/>
    <property type="match status" value="1"/>
</dbReference>
<keyword evidence="3" id="KW-1185">Reference proteome</keyword>